<reference evidence="2 3" key="1">
    <citation type="submission" date="2023-07" db="EMBL/GenBank/DDBJ databases">
        <title>Sequencing the genomes of 1000 actinobacteria strains.</title>
        <authorList>
            <person name="Klenk H.-P."/>
        </authorList>
    </citation>
    <scope>NUCLEOTIDE SEQUENCE [LARGE SCALE GENOMIC DNA]</scope>
    <source>
        <strain evidence="2 3">DSM 41600</strain>
    </source>
</reference>
<gene>
    <name evidence="2" type="ORF">JOF35_005230</name>
</gene>
<evidence type="ECO:0000313" key="2">
    <source>
        <dbReference type="EMBL" id="MDP9612953.1"/>
    </source>
</evidence>
<protein>
    <submittedName>
        <fullName evidence="2">Uncharacterized protein</fullName>
    </submittedName>
</protein>
<feature type="region of interest" description="Disordered" evidence="1">
    <location>
        <begin position="1"/>
        <end position="39"/>
    </location>
</feature>
<organism evidence="2 3">
    <name type="scientific">Streptomyces demainii</name>
    <dbReference type="NCBI Taxonomy" id="588122"/>
    <lineage>
        <taxon>Bacteria</taxon>
        <taxon>Bacillati</taxon>
        <taxon>Actinomycetota</taxon>
        <taxon>Actinomycetes</taxon>
        <taxon>Kitasatosporales</taxon>
        <taxon>Streptomycetaceae</taxon>
        <taxon>Streptomyces</taxon>
    </lineage>
</organism>
<keyword evidence="3" id="KW-1185">Reference proteome</keyword>
<comment type="caution">
    <text evidence="2">The sequence shown here is derived from an EMBL/GenBank/DDBJ whole genome shotgun (WGS) entry which is preliminary data.</text>
</comment>
<name>A0ABT9KWY7_9ACTN</name>
<evidence type="ECO:0000313" key="3">
    <source>
        <dbReference type="Proteomes" id="UP001234880"/>
    </source>
</evidence>
<dbReference type="Proteomes" id="UP001234880">
    <property type="component" value="Unassembled WGS sequence"/>
</dbReference>
<sequence>MPRTARPGGRPAGQRERQSRLADPAGTGSDSRPGRAASR</sequence>
<dbReference type="EMBL" id="JAURUE010000001">
    <property type="protein sequence ID" value="MDP9612953.1"/>
    <property type="molecule type" value="Genomic_DNA"/>
</dbReference>
<evidence type="ECO:0000256" key="1">
    <source>
        <dbReference type="SAM" id="MobiDB-lite"/>
    </source>
</evidence>
<accession>A0ABT9KWY7</accession>
<proteinExistence type="predicted"/>